<dbReference type="AlphaFoldDB" id="A0A0F9Q9P1"/>
<feature type="transmembrane region" description="Helical" evidence="5">
    <location>
        <begin position="91"/>
        <end position="110"/>
    </location>
</feature>
<dbReference type="Pfam" id="PF01027">
    <property type="entry name" value="Bax1-I"/>
    <property type="match status" value="1"/>
</dbReference>
<protein>
    <recommendedName>
        <fullName evidence="7">Inner membrane protein YbhL</fullName>
    </recommendedName>
</protein>
<name>A0A0F9Q9P1_9ZZZZ</name>
<feature type="transmembrane region" description="Helical" evidence="5">
    <location>
        <begin position="170"/>
        <end position="188"/>
    </location>
</feature>
<keyword evidence="3 5" id="KW-1133">Transmembrane helix</keyword>
<evidence type="ECO:0000256" key="4">
    <source>
        <dbReference type="ARBA" id="ARBA00023136"/>
    </source>
</evidence>
<feature type="transmembrane region" description="Helical" evidence="5">
    <location>
        <begin position="116"/>
        <end position="135"/>
    </location>
</feature>
<comment type="subcellular location">
    <subcellularLocation>
        <location evidence="1">Membrane</location>
        <topology evidence="1">Multi-pass membrane protein</topology>
    </subcellularLocation>
</comment>
<keyword evidence="4 5" id="KW-0472">Membrane</keyword>
<feature type="transmembrane region" description="Helical" evidence="5">
    <location>
        <begin position="221"/>
        <end position="239"/>
    </location>
</feature>
<evidence type="ECO:0008006" key="7">
    <source>
        <dbReference type="Google" id="ProtNLM"/>
    </source>
</evidence>
<feature type="transmembrane region" description="Helical" evidence="5">
    <location>
        <begin position="147"/>
        <end position="164"/>
    </location>
</feature>
<reference evidence="6" key="1">
    <citation type="journal article" date="2015" name="Nature">
        <title>Complex archaea that bridge the gap between prokaryotes and eukaryotes.</title>
        <authorList>
            <person name="Spang A."/>
            <person name="Saw J.H."/>
            <person name="Jorgensen S.L."/>
            <person name="Zaremba-Niedzwiedzka K."/>
            <person name="Martijn J."/>
            <person name="Lind A.E."/>
            <person name="van Eijk R."/>
            <person name="Schleper C."/>
            <person name="Guy L."/>
            <person name="Ettema T.J."/>
        </authorList>
    </citation>
    <scope>NUCLEOTIDE SEQUENCE</scope>
</reference>
<comment type="caution">
    <text evidence="6">The sequence shown here is derived from an EMBL/GenBank/DDBJ whole genome shotgun (WGS) entry which is preliminary data.</text>
</comment>
<dbReference type="GO" id="GO:0005886">
    <property type="term" value="C:plasma membrane"/>
    <property type="evidence" value="ECO:0007669"/>
    <property type="project" value="TreeGrafter"/>
</dbReference>
<accession>A0A0F9Q9P1</accession>
<sequence length="244" mass="26025">MEKTVQPRDYVSPEGLQYDVGLRKYLTGVFAYMGGGLVLSALVAFAVANVAPVTALIFGTPLKWVAIFAPLALVMFASFRFERLSVGALQGLFWGFAALMGVSLASALLVFTGTSIVQAFLSASIIFLTMALWGYTTKRDLSGWGSFLMIGLIGVIGASIVNLFLASGALAMAVSVIGVIVFTGLTASDMQRLRNEYLAHCEQGGVATQANLGKLQIMGALSLYLNLINLFQMLLSLFGQRQEG</sequence>
<dbReference type="EMBL" id="LAZR01001775">
    <property type="protein sequence ID" value="KKN39224.1"/>
    <property type="molecule type" value="Genomic_DNA"/>
</dbReference>
<dbReference type="CDD" id="cd10432">
    <property type="entry name" value="BI-1-like_bacterial"/>
    <property type="match status" value="1"/>
</dbReference>
<dbReference type="InterPro" id="IPR006214">
    <property type="entry name" value="Bax_inhibitor_1-related"/>
</dbReference>
<evidence type="ECO:0000256" key="3">
    <source>
        <dbReference type="ARBA" id="ARBA00022989"/>
    </source>
</evidence>
<dbReference type="PANTHER" id="PTHR23291">
    <property type="entry name" value="BAX INHIBITOR-RELATED"/>
    <property type="match status" value="1"/>
</dbReference>
<evidence type="ECO:0000256" key="5">
    <source>
        <dbReference type="SAM" id="Phobius"/>
    </source>
</evidence>
<evidence type="ECO:0000313" key="6">
    <source>
        <dbReference type="EMBL" id="KKN39224.1"/>
    </source>
</evidence>
<gene>
    <name evidence="6" type="ORF">LCGC14_0745580</name>
</gene>
<keyword evidence="2 5" id="KW-0812">Transmembrane</keyword>
<proteinExistence type="predicted"/>
<feature type="transmembrane region" description="Helical" evidence="5">
    <location>
        <begin position="62"/>
        <end position="79"/>
    </location>
</feature>
<dbReference type="PANTHER" id="PTHR23291:SF50">
    <property type="entry name" value="PROTEIN LIFEGUARD 4"/>
    <property type="match status" value="1"/>
</dbReference>
<organism evidence="6">
    <name type="scientific">marine sediment metagenome</name>
    <dbReference type="NCBI Taxonomy" id="412755"/>
    <lineage>
        <taxon>unclassified sequences</taxon>
        <taxon>metagenomes</taxon>
        <taxon>ecological metagenomes</taxon>
    </lineage>
</organism>
<feature type="transmembrane region" description="Helical" evidence="5">
    <location>
        <begin position="29"/>
        <end position="50"/>
    </location>
</feature>
<evidence type="ECO:0000256" key="2">
    <source>
        <dbReference type="ARBA" id="ARBA00022692"/>
    </source>
</evidence>
<evidence type="ECO:0000256" key="1">
    <source>
        <dbReference type="ARBA" id="ARBA00004141"/>
    </source>
</evidence>